<evidence type="ECO:0000313" key="2">
    <source>
        <dbReference type="EMBL" id="XDI38854.1"/>
    </source>
</evidence>
<dbReference type="PROSITE" id="PS51832">
    <property type="entry name" value="HD_GYP"/>
    <property type="match status" value="1"/>
</dbReference>
<protein>
    <submittedName>
        <fullName evidence="2">HD-GYP domain-containing protein</fullName>
        <ecNumber evidence="2">3.1.4.-</ecNumber>
    </submittedName>
</protein>
<name>A0AB39BYD6_9BACI</name>
<accession>A0AB39BYD6</accession>
<dbReference type="RefSeq" id="WP_368506061.1">
    <property type="nucleotide sequence ID" value="NZ_CP162551.1"/>
</dbReference>
<dbReference type="PANTHER" id="PTHR43155">
    <property type="entry name" value="CYCLIC DI-GMP PHOSPHODIESTERASE PA4108-RELATED"/>
    <property type="match status" value="1"/>
</dbReference>
<dbReference type="Gene3D" id="1.10.3210.10">
    <property type="entry name" value="Hypothetical protein af1432"/>
    <property type="match status" value="1"/>
</dbReference>
<dbReference type="SMART" id="SM00471">
    <property type="entry name" value="HDc"/>
    <property type="match status" value="1"/>
</dbReference>
<dbReference type="EMBL" id="CP162551">
    <property type="protein sequence ID" value="XDI38854.1"/>
    <property type="molecule type" value="Genomic_DNA"/>
</dbReference>
<gene>
    <name evidence="2" type="ORF">AB3N04_14190</name>
</gene>
<feature type="domain" description="HD-GYP" evidence="1">
    <location>
        <begin position="113"/>
        <end position="309"/>
    </location>
</feature>
<dbReference type="EC" id="3.1.4.-" evidence="2"/>
<dbReference type="SUPFAM" id="SSF109604">
    <property type="entry name" value="HD-domain/PDEase-like"/>
    <property type="match status" value="1"/>
</dbReference>
<sequence length="366" mass="41198">MRLVAVKSVEPGVKLGRDIYNDSSQILLFRGAVLTGRLLTRLVELGIHYIYIEDELTNDIMVDSVIRDETKKRAIKTIKEEFKIISEEVILKKTVNLDQLSQNFSTVVQSILADIKHNPDALAMLSETYVYDHYIFTHSLNVTIYTLGLAMKLGYSSKQLNEIGLGALLHDVGKIAVPIEVLNKPGRLNKEEFELIKTHPRAGFDLLRDVPNIPLLAAHCAFQHHERLDGNGYPRGLTSAHIHPYAKIIGIADVFDAVTSHRVYRKPMLPHEGLELLYSGAGILFDKGLVETFRETIAIYPVGLTVKLNDGRLAIVIRQNKQMSTRPVIRVFSENGRKLKLPYDIDLMEYLDTTIIETETTLATAN</sequence>
<reference evidence="2" key="1">
    <citation type="submission" date="2024-07" db="EMBL/GenBank/DDBJ databases">
        <title>Identification and characteristics of an arsenic-resistant bacterial isolate, which belongs to a novel species.</title>
        <authorList>
            <person name="Juszczyk A."/>
            <person name="Kowalczyk A."/>
            <person name="Was K."/>
            <person name="Kosowicz W."/>
            <person name="Budzyn A."/>
            <person name="Latowski D."/>
        </authorList>
    </citation>
    <scope>NUCLEOTIDE SEQUENCE</scope>
    <source>
        <strain evidence="2">As8PL</strain>
    </source>
</reference>
<dbReference type="AlphaFoldDB" id="A0AB39BYD6"/>
<dbReference type="Pfam" id="PF13487">
    <property type="entry name" value="HD_5"/>
    <property type="match status" value="1"/>
</dbReference>
<proteinExistence type="predicted"/>
<keyword evidence="2" id="KW-0378">Hydrolase</keyword>
<dbReference type="GO" id="GO:0016787">
    <property type="term" value="F:hydrolase activity"/>
    <property type="evidence" value="ECO:0007669"/>
    <property type="project" value="UniProtKB-KW"/>
</dbReference>
<dbReference type="InterPro" id="IPR003607">
    <property type="entry name" value="HD/PDEase_dom"/>
</dbReference>
<dbReference type="InterPro" id="IPR037522">
    <property type="entry name" value="HD_GYP_dom"/>
</dbReference>
<evidence type="ECO:0000259" key="1">
    <source>
        <dbReference type="PROSITE" id="PS51832"/>
    </source>
</evidence>
<dbReference type="CDD" id="cd00077">
    <property type="entry name" value="HDc"/>
    <property type="match status" value="1"/>
</dbReference>
<dbReference type="PANTHER" id="PTHR43155:SF2">
    <property type="entry name" value="CYCLIC DI-GMP PHOSPHODIESTERASE PA4108"/>
    <property type="match status" value="1"/>
</dbReference>
<organism evidence="2">
    <name type="scientific">Alkalihalophilus sp. As8PL</name>
    <dbReference type="NCBI Taxonomy" id="3237103"/>
    <lineage>
        <taxon>Bacteria</taxon>
        <taxon>Bacillati</taxon>
        <taxon>Bacillota</taxon>
        <taxon>Bacilli</taxon>
        <taxon>Bacillales</taxon>
        <taxon>Bacillaceae</taxon>
        <taxon>Alkalihalophilus</taxon>
    </lineage>
</organism>